<evidence type="ECO:0000256" key="1">
    <source>
        <dbReference type="ARBA" id="ARBA00022723"/>
    </source>
</evidence>
<reference evidence="3 4" key="1">
    <citation type="submission" date="2014-05" db="EMBL/GenBank/DDBJ databases">
        <title>De novo Genome Sequence of Spirocheata sp.</title>
        <authorList>
            <person name="Shivani Y."/>
            <person name="Subhash Y."/>
            <person name="Tushar L."/>
            <person name="Sasikala C."/>
            <person name="Ramana C.V."/>
        </authorList>
    </citation>
    <scope>NUCLEOTIDE SEQUENCE [LARGE SCALE GENOMIC DNA]</scope>
    <source>
        <strain evidence="3 4">JC230</strain>
    </source>
</reference>
<dbReference type="CDD" id="cd00371">
    <property type="entry name" value="HMA"/>
    <property type="match status" value="1"/>
</dbReference>
<dbReference type="PROSITE" id="PS01047">
    <property type="entry name" value="HMA_1"/>
    <property type="match status" value="1"/>
</dbReference>
<dbReference type="STRING" id="1480694.DC28_10415"/>
<dbReference type="InterPro" id="IPR036163">
    <property type="entry name" value="HMA_dom_sf"/>
</dbReference>
<proteinExistence type="predicted"/>
<dbReference type="AlphaFoldDB" id="A0A098QVA8"/>
<evidence type="ECO:0000313" key="4">
    <source>
        <dbReference type="Proteomes" id="UP000029692"/>
    </source>
</evidence>
<keyword evidence="1" id="KW-0479">Metal-binding</keyword>
<dbReference type="PROSITE" id="PS50846">
    <property type="entry name" value="HMA_2"/>
    <property type="match status" value="1"/>
</dbReference>
<dbReference type="OrthoDB" id="9813965at2"/>
<protein>
    <recommendedName>
        <fullName evidence="2">HMA domain-containing protein</fullName>
    </recommendedName>
</protein>
<name>A0A098QVA8_9SPIO</name>
<dbReference type="EMBL" id="JNUP01000065">
    <property type="protein sequence ID" value="KGE71669.1"/>
    <property type="molecule type" value="Genomic_DNA"/>
</dbReference>
<dbReference type="SUPFAM" id="SSF55008">
    <property type="entry name" value="HMA, heavy metal-associated domain"/>
    <property type="match status" value="1"/>
</dbReference>
<dbReference type="InterPro" id="IPR006121">
    <property type="entry name" value="HMA_dom"/>
</dbReference>
<gene>
    <name evidence="3" type="ORF">DC28_10415</name>
</gene>
<feature type="domain" description="HMA" evidence="2">
    <location>
        <begin position="8"/>
        <end position="75"/>
    </location>
</feature>
<comment type="caution">
    <text evidence="3">The sequence shown here is derived from an EMBL/GenBank/DDBJ whole genome shotgun (WGS) entry which is preliminary data.</text>
</comment>
<sequence length="77" mass="8182">MGLFSKKSVMTVRIPDMNCGHCEGKVSSALTQVSGIDKFTVDLPAKTVSITLAKKEPADFEAVQHALTEAGYPGEQA</sequence>
<evidence type="ECO:0000313" key="3">
    <source>
        <dbReference type="EMBL" id="KGE71669.1"/>
    </source>
</evidence>
<dbReference type="Gene3D" id="3.30.70.100">
    <property type="match status" value="1"/>
</dbReference>
<dbReference type="RefSeq" id="WP_037548102.1">
    <property type="nucleotide sequence ID" value="NZ_JNUP01000065.1"/>
</dbReference>
<evidence type="ECO:0000259" key="2">
    <source>
        <dbReference type="PROSITE" id="PS50846"/>
    </source>
</evidence>
<dbReference type="GO" id="GO:0046872">
    <property type="term" value="F:metal ion binding"/>
    <property type="evidence" value="ECO:0007669"/>
    <property type="project" value="UniProtKB-KW"/>
</dbReference>
<keyword evidence="4" id="KW-1185">Reference proteome</keyword>
<dbReference type="InterPro" id="IPR017969">
    <property type="entry name" value="Heavy-metal-associated_CS"/>
</dbReference>
<dbReference type="Proteomes" id="UP000029692">
    <property type="component" value="Unassembled WGS sequence"/>
</dbReference>
<organism evidence="3 4">
    <name type="scientific">Spirochaeta lutea</name>
    <dbReference type="NCBI Taxonomy" id="1480694"/>
    <lineage>
        <taxon>Bacteria</taxon>
        <taxon>Pseudomonadati</taxon>
        <taxon>Spirochaetota</taxon>
        <taxon>Spirochaetia</taxon>
        <taxon>Spirochaetales</taxon>
        <taxon>Spirochaetaceae</taxon>
        <taxon>Spirochaeta</taxon>
    </lineage>
</organism>
<dbReference type="Pfam" id="PF00403">
    <property type="entry name" value="HMA"/>
    <property type="match status" value="1"/>
</dbReference>
<accession>A0A098QVA8</accession>